<dbReference type="InterPro" id="IPR006674">
    <property type="entry name" value="HD_domain"/>
</dbReference>
<dbReference type="STRING" id="1528.SAMN04488579_10865"/>
<gene>
    <name evidence="2" type="ORF">SAMN04488579_10865</name>
</gene>
<dbReference type="OrthoDB" id="155250at2"/>
<accession>A0A1H3EV54</accession>
<protein>
    <submittedName>
        <fullName evidence="2">HD domain-containing protein</fullName>
    </submittedName>
</protein>
<dbReference type="RefSeq" id="WP_090244651.1">
    <property type="nucleotide sequence ID" value="NZ_FNOU01000008.1"/>
</dbReference>
<proteinExistence type="predicted"/>
<name>A0A1H3EV54_EUBBA</name>
<evidence type="ECO:0000259" key="1">
    <source>
        <dbReference type="Pfam" id="PF01966"/>
    </source>
</evidence>
<dbReference type="SUPFAM" id="SSF109604">
    <property type="entry name" value="HD-domain/PDEase-like"/>
    <property type="match status" value="1"/>
</dbReference>
<organism evidence="2 3">
    <name type="scientific">Eubacterium barkeri</name>
    <name type="common">Clostridium barkeri</name>
    <dbReference type="NCBI Taxonomy" id="1528"/>
    <lineage>
        <taxon>Bacteria</taxon>
        <taxon>Bacillati</taxon>
        <taxon>Bacillota</taxon>
        <taxon>Clostridia</taxon>
        <taxon>Eubacteriales</taxon>
        <taxon>Eubacteriaceae</taxon>
        <taxon>Eubacterium</taxon>
    </lineage>
</organism>
<dbReference type="AlphaFoldDB" id="A0A1H3EV54"/>
<dbReference type="CDD" id="cd00077">
    <property type="entry name" value="HDc"/>
    <property type="match status" value="1"/>
</dbReference>
<evidence type="ECO:0000313" key="2">
    <source>
        <dbReference type="EMBL" id="SDX82642.1"/>
    </source>
</evidence>
<feature type="domain" description="HD" evidence="1">
    <location>
        <begin position="20"/>
        <end position="118"/>
    </location>
</feature>
<keyword evidence="3" id="KW-1185">Reference proteome</keyword>
<dbReference type="Pfam" id="PF01966">
    <property type="entry name" value="HD"/>
    <property type="match status" value="1"/>
</dbReference>
<dbReference type="EMBL" id="FNOU01000008">
    <property type="protein sequence ID" value="SDX82642.1"/>
    <property type="molecule type" value="Genomic_DNA"/>
</dbReference>
<dbReference type="Gene3D" id="1.10.3210.10">
    <property type="entry name" value="Hypothetical protein af1432"/>
    <property type="match status" value="1"/>
</dbReference>
<sequence>MDTNQLTLAMMEYYNGDPKRIQHFLKVHSLASLIGQMEKIDPGDQVVLEVAALVHDIGIKAGEEKYGRCDGKIQEEMGPAEAEALLDRLGYDDVIITRVSNLVANHHSYTDIQGKDHQILVEADFLVNLYEDGAEKKSVMAAYHNIFKTHSGKKLCRMMFGLGE</sequence>
<evidence type="ECO:0000313" key="3">
    <source>
        <dbReference type="Proteomes" id="UP000199652"/>
    </source>
</evidence>
<dbReference type="Proteomes" id="UP000199652">
    <property type="component" value="Unassembled WGS sequence"/>
</dbReference>
<dbReference type="InterPro" id="IPR003607">
    <property type="entry name" value="HD/PDEase_dom"/>
</dbReference>
<reference evidence="3" key="1">
    <citation type="submission" date="2016-10" db="EMBL/GenBank/DDBJ databases">
        <authorList>
            <person name="Varghese N."/>
            <person name="Submissions S."/>
        </authorList>
    </citation>
    <scope>NUCLEOTIDE SEQUENCE [LARGE SCALE GENOMIC DNA]</scope>
    <source>
        <strain evidence="3">VPI 5359</strain>
    </source>
</reference>